<keyword evidence="6" id="KW-0378">Hydrolase</keyword>
<evidence type="ECO:0000259" key="11">
    <source>
        <dbReference type="Pfam" id="PF21138"/>
    </source>
</evidence>
<organism evidence="12 13">
    <name type="scientific">Belliella filtrata</name>
    <dbReference type="NCBI Taxonomy" id="2923435"/>
    <lineage>
        <taxon>Bacteria</taxon>
        <taxon>Pseudomonadati</taxon>
        <taxon>Bacteroidota</taxon>
        <taxon>Cytophagia</taxon>
        <taxon>Cytophagales</taxon>
        <taxon>Cyclobacteriaceae</taxon>
        <taxon>Belliella</taxon>
    </lineage>
</organism>
<dbReference type="Gene3D" id="3.40.50.300">
    <property type="entry name" value="P-loop containing nucleotide triphosphate hydrolases"/>
    <property type="match status" value="2"/>
</dbReference>
<dbReference type="RefSeq" id="WP_241348689.1">
    <property type="nucleotide sequence ID" value="NZ_JAKZGP010000034.1"/>
</dbReference>
<evidence type="ECO:0000256" key="5">
    <source>
        <dbReference type="ARBA" id="ARBA00022741"/>
    </source>
</evidence>
<reference evidence="12" key="1">
    <citation type="submission" date="2022-03" db="EMBL/GenBank/DDBJ databases">
        <title>De novo assembled genomes of Belliella spp. (Cyclobacteriaceae) strains.</title>
        <authorList>
            <person name="Szabo A."/>
            <person name="Korponai K."/>
            <person name="Felfoldi T."/>
        </authorList>
    </citation>
    <scope>NUCLEOTIDE SEQUENCE</scope>
    <source>
        <strain evidence="12">DSM 111904</strain>
    </source>
</reference>
<evidence type="ECO:0000256" key="3">
    <source>
        <dbReference type="ARBA" id="ARBA00012551"/>
    </source>
</evidence>
<dbReference type="Pfam" id="PF21138">
    <property type="entry name" value="SMUBP-2_HCS1_1B"/>
    <property type="match status" value="1"/>
</dbReference>
<evidence type="ECO:0000259" key="9">
    <source>
        <dbReference type="Pfam" id="PF13086"/>
    </source>
</evidence>
<keyword evidence="13" id="KW-1185">Reference proteome</keyword>
<dbReference type="InterPro" id="IPR041677">
    <property type="entry name" value="DNA2/NAM7_AAA_11"/>
</dbReference>
<name>A0ABS9V1L7_9BACT</name>
<accession>A0ABS9V1L7</accession>
<feature type="domain" description="DNA2/NAM7 helicase-like C-terminal" evidence="10">
    <location>
        <begin position="411"/>
        <end position="612"/>
    </location>
</feature>
<dbReference type="EC" id="3.6.4.12" evidence="3"/>
<dbReference type="Pfam" id="PF13086">
    <property type="entry name" value="AAA_11"/>
    <property type="match status" value="1"/>
</dbReference>
<dbReference type="SUPFAM" id="SSF52540">
    <property type="entry name" value="P-loop containing nucleoside triphosphate hydrolases"/>
    <property type="match status" value="1"/>
</dbReference>
<dbReference type="InterPro" id="IPR027417">
    <property type="entry name" value="P-loop_NTPase"/>
</dbReference>
<evidence type="ECO:0000256" key="6">
    <source>
        <dbReference type="ARBA" id="ARBA00022801"/>
    </source>
</evidence>
<protein>
    <recommendedName>
        <fullName evidence="3">DNA helicase</fullName>
        <ecNumber evidence="3">3.6.4.12</ecNumber>
    </recommendedName>
</protein>
<evidence type="ECO:0000259" key="10">
    <source>
        <dbReference type="Pfam" id="PF13087"/>
    </source>
</evidence>
<keyword evidence="4" id="KW-0963">Cytoplasm</keyword>
<evidence type="ECO:0000256" key="4">
    <source>
        <dbReference type="ARBA" id="ARBA00022490"/>
    </source>
</evidence>
<dbReference type="InterPro" id="IPR047187">
    <property type="entry name" value="SF1_C_Upf1"/>
</dbReference>
<dbReference type="PANTHER" id="PTHR43788:SF8">
    <property type="entry name" value="DNA-BINDING PROTEIN SMUBP-2"/>
    <property type="match status" value="1"/>
</dbReference>
<comment type="caution">
    <text evidence="12">The sequence shown here is derived from an EMBL/GenBank/DDBJ whole genome shotgun (WGS) entry which is preliminary data.</text>
</comment>
<dbReference type="Pfam" id="PF13087">
    <property type="entry name" value="AAA_12"/>
    <property type="match status" value="1"/>
</dbReference>
<keyword evidence="5" id="KW-0547">Nucleotide-binding</keyword>
<feature type="domain" description="Helicase SMUBP-2/HCS1 1B" evidence="11">
    <location>
        <begin position="11"/>
        <end position="115"/>
    </location>
</feature>
<gene>
    <name evidence="12" type="ORF">MM239_13010</name>
</gene>
<comment type="similarity">
    <text evidence="2">Belongs to the DNA2/NAM7 helicase family.</text>
</comment>
<evidence type="ECO:0000256" key="8">
    <source>
        <dbReference type="ARBA" id="ARBA00022840"/>
    </source>
</evidence>
<feature type="domain" description="DNA2/NAM7 helicase helicase" evidence="9">
    <location>
        <begin position="182"/>
        <end position="403"/>
    </location>
</feature>
<dbReference type="EMBL" id="JAKZGP010000034">
    <property type="protein sequence ID" value="MCH7410321.1"/>
    <property type="molecule type" value="Genomic_DNA"/>
</dbReference>
<dbReference type="Proteomes" id="UP001165489">
    <property type="component" value="Unassembled WGS sequence"/>
</dbReference>
<dbReference type="InterPro" id="IPR048761">
    <property type="entry name" value="SMUBP-2_HCS1_1B"/>
</dbReference>
<dbReference type="Gene3D" id="2.40.30.270">
    <property type="match status" value="1"/>
</dbReference>
<dbReference type="PANTHER" id="PTHR43788">
    <property type="entry name" value="DNA2/NAM7 HELICASE FAMILY MEMBER"/>
    <property type="match status" value="1"/>
</dbReference>
<dbReference type="InterPro" id="IPR050534">
    <property type="entry name" value="Coronavir_polyprotein_1ab"/>
</dbReference>
<evidence type="ECO:0000256" key="7">
    <source>
        <dbReference type="ARBA" id="ARBA00022806"/>
    </source>
</evidence>
<evidence type="ECO:0000313" key="13">
    <source>
        <dbReference type="Proteomes" id="UP001165489"/>
    </source>
</evidence>
<evidence type="ECO:0000256" key="2">
    <source>
        <dbReference type="ARBA" id="ARBA00007913"/>
    </source>
</evidence>
<proteinExistence type="inferred from homology"/>
<comment type="subcellular location">
    <subcellularLocation>
        <location evidence="1">Cytoplasm</location>
    </subcellularLocation>
</comment>
<dbReference type="InterPro" id="IPR041679">
    <property type="entry name" value="DNA2/NAM7-like_C"/>
</dbReference>
<keyword evidence="8" id="KW-0067">ATP-binding</keyword>
<keyword evidence="7" id="KW-0347">Helicase</keyword>
<evidence type="ECO:0000256" key="1">
    <source>
        <dbReference type="ARBA" id="ARBA00004496"/>
    </source>
</evidence>
<dbReference type="CDD" id="cd18808">
    <property type="entry name" value="SF1_C_Upf1"/>
    <property type="match status" value="1"/>
</dbReference>
<evidence type="ECO:0000313" key="12">
    <source>
        <dbReference type="EMBL" id="MCH7410321.1"/>
    </source>
</evidence>
<sequence>MVNIQEELNFSLKLLKEEWKEDLQQYRNKFAYTSISDRKEQGVCWYPVMLKKSKIGMGDRVILELERTDVNQSHVFQSGKSVSIFSNQPDRQSQEFNINAVVNFVKRDTMVVTLQGDFLPDWIEEGRLGVDLLFDEASYREMEFALKAVQKAEKGRLGELKKVLLGAKVANFQNGTFQKLSNLNDAQNQALELVNFAQDVAIIHGPPGTGKTTTLVASIMDTLRYESQVMVCAPSNAAVDLLVEKLSELNINVLRIGHPARVEEKILAQTLDAKISQHPSYKDLKKLRKSAESYRSMGQKYKRNFGHEERMQRKRLMEEAKRIKEDAEHLENYIVYDVFQASQVIACTMVGASNQALKGMSFPVVFIDEAGQGLEAATWIPIMKANKVVMAGDHCQLPPTIKSITAAKAGLSETLFEKVIKRQPDFSKMLTIQYRMPSVIMGFSSSQFYQGKLEAAENTLSHHFGQEEPVMEFIDTAGSGYADQQERTTLSTLNADEAKFSLDYLEQFMKKIGIATFKQEKRTIGLISPYRAQVRKFKELIFESYDYPNLRAFEDLLTIDSIDGFQGQERDLIIISLVRSNAKGEIGFLADVRRMNVALTRAKRKLVIIGDSATLATHPFYDKLLTYIQEEGTYRSIYEFLSY</sequence>